<evidence type="ECO:0000259" key="2">
    <source>
        <dbReference type="Pfam" id="PF14436"/>
    </source>
</evidence>
<feature type="chain" id="PRO_5043638996" evidence="1">
    <location>
        <begin position="18"/>
        <end position="174"/>
    </location>
</feature>
<dbReference type="GO" id="GO:0004519">
    <property type="term" value="F:endonuclease activity"/>
    <property type="evidence" value="ECO:0007669"/>
    <property type="project" value="InterPro"/>
</dbReference>
<gene>
    <name evidence="3" type="ORF">ABWT76_005908</name>
</gene>
<evidence type="ECO:0000313" key="3">
    <source>
        <dbReference type="EMBL" id="XCM37096.1"/>
    </source>
</evidence>
<dbReference type="InterPro" id="IPR029501">
    <property type="entry name" value="EndoU_bac"/>
</dbReference>
<feature type="signal peptide" evidence="1">
    <location>
        <begin position="1"/>
        <end position="17"/>
    </location>
</feature>
<proteinExistence type="predicted"/>
<name>A0AAU8JG23_9CYAN</name>
<dbReference type="AlphaFoldDB" id="A0AAU8JG23"/>
<protein>
    <submittedName>
        <fullName evidence="3">EndoU domain-containing protein</fullName>
    </submittedName>
</protein>
<dbReference type="Pfam" id="PF14436">
    <property type="entry name" value="EndoU_bacteria"/>
    <property type="match status" value="1"/>
</dbReference>
<feature type="domain" description="Bacterial EndoU nuclease" evidence="2">
    <location>
        <begin position="39"/>
        <end position="173"/>
    </location>
</feature>
<organism evidence="3">
    <name type="scientific">Planktothricoides raciborskii GIHE-MW2</name>
    <dbReference type="NCBI Taxonomy" id="2792601"/>
    <lineage>
        <taxon>Bacteria</taxon>
        <taxon>Bacillati</taxon>
        <taxon>Cyanobacteriota</taxon>
        <taxon>Cyanophyceae</taxon>
        <taxon>Oscillatoriophycideae</taxon>
        <taxon>Oscillatoriales</taxon>
        <taxon>Oscillatoriaceae</taxon>
        <taxon>Planktothricoides</taxon>
    </lineage>
</organism>
<dbReference type="RefSeq" id="WP_190879482.1">
    <property type="nucleotide sequence ID" value="NZ_CP159837.1"/>
</dbReference>
<accession>A0AAU8JG23</accession>
<keyword evidence="1" id="KW-0732">Signal</keyword>
<reference evidence="3" key="1">
    <citation type="submission" date="2024-07" db="EMBL/GenBank/DDBJ databases">
        <authorList>
            <person name="Kim Y.J."/>
            <person name="Jeong J.Y."/>
        </authorList>
    </citation>
    <scope>NUCLEOTIDE SEQUENCE</scope>
    <source>
        <strain evidence="3">GIHE-MW2</strain>
    </source>
</reference>
<sequence>MASALSLFGAIVFFACAAPSQVNCANIDHWSRTNPPLNQTHIFCGEWSQNRPKGFHSRPGGVTPNTVENFQITQSANSQGIYGGTWNYSGHSNQRKFSTMFPDSCTQTQVLNSIIYAATHQQNCPSNAPRWAWCGPNAPSANADNYCKSDNNRLFTIAGAFLSDGQINTAFPLR</sequence>
<dbReference type="EMBL" id="CP159837">
    <property type="protein sequence ID" value="XCM37096.1"/>
    <property type="molecule type" value="Genomic_DNA"/>
</dbReference>
<evidence type="ECO:0000256" key="1">
    <source>
        <dbReference type="SAM" id="SignalP"/>
    </source>
</evidence>